<evidence type="ECO:0000313" key="2">
    <source>
        <dbReference type="EnsemblMetazoa" id="AMEC014195-PA"/>
    </source>
</evidence>
<dbReference type="AlphaFoldDB" id="A0A182U5D3"/>
<dbReference type="VEuPathDB" id="VectorBase:AMEC014195"/>
<reference evidence="3" key="1">
    <citation type="submission" date="2014-01" db="EMBL/GenBank/DDBJ databases">
        <title>The Genome Sequence of Anopheles melas CM1001059_A (V2).</title>
        <authorList>
            <consortium name="The Broad Institute Genomics Platform"/>
            <person name="Neafsey D.E."/>
            <person name="Besansky N."/>
            <person name="Howell P."/>
            <person name="Walton C."/>
            <person name="Young S.K."/>
            <person name="Zeng Q."/>
            <person name="Gargeya S."/>
            <person name="Fitzgerald M."/>
            <person name="Haas B."/>
            <person name="Abouelleil A."/>
            <person name="Allen A.W."/>
            <person name="Alvarado L."/>
            <person name="Arachchi H.M."/>
            <person name="Berlin A.M."/>
            <person name="Chapman S.B."/>
            <person name="Gainer-Dewar J."/>
            <person name="Goldberg J."/>
            <person name="Griggs A."/>
            <person name="Gujja S."/>
            <person name="Hansen M."/>
            <person name="Howarth C."/>
            <person name="Imamovic A."/>
            <person name="Ireland A."/>
            <person name="Larimer J."/>
            <person name="McCowan C."/>
            <person name="Murphy C."/>
            <person name="Pearson M."/>
            <person name="Poon T.W."/>
            <person name="Priest M."/>
            <person name="Roberts A."/>
            <person name="Saif S."/>
            <person name="Shea T."/>
            <person name="Sisk P."/>
            <person name="Sykes S."/>
            <person name="Wortman J."/>
            <person name="Nusbaum C."/>
            <person name="Birren B."/>
        </authorList>
    </citation>
    <scope>NUCLEOTIDE SEQUENCE [LARGE SCALE GENOMIC DNA]</scope>
    <source>
        <strain evidence="3">CM1001059</strain>
    </source>
</reference>
<protein>
    <submittedName>
        <fullName evidence="2">Uncharacterized protein</fullName>
    </submittedName>
</protein>
<dbReference type="EnsemblMetazoa" id="AMEC014195-RA">
    <property type="protein sequence ID" value="AMEC014195-PA"/>
    <property type="gene ID" value="AMEC014195"/>
</dbReference>
<keyword evidence="3" id="KW-1185">Reference proteome</keyword>
<feature type="compositionally biased region" description="Acidic residues" evidence="1">
    <location>
        <begin position="11"/>
        <end position="22"/>
    </location>
</feature>
<organism evidence="2 3">
    <name type="scientific">Anopheles melas</name>
    <dbReference type="NCBI Taxonomy" id="34690"/>
    <lineage>
        <taxon>Eukaryota</taxon>
        <taxon>Metazoa</taxon>
        <taxon>Ecdysozoa</taxon>
        <taxon>Arthropoda</taxon>
        <taxon>Hexapoda</taxon>
        <taxon>Insecta</taxon>
        <taxon>Pterygota</taxon>
        <taxon>Neoptera</taxon>
        <taxon>Endopterygota</taxon>
        <taxon>Diptera</taxon>
        <taxon>Nematocera</taxon>
        <taxon>Culicoidea</taxon>
        <taxon>Culicidae</taxon>
        <taxon>Anophelinae</taxon>
        <taxon>Anopheles</taxon>
    </lineage>
</organism>
<evidence type="ECO:0000256" key="1">
    <source>
        <dbReference type="SAM" id="MobiDB-lite"/>
    </source>
</evidence>
<feature type="region of interest" description="Disordered" evidence="1">
    <location>
        <begin position="1"/>
        <end position="22"/>
    </location>
</feature>
<accession>A0A182U5D3</accession>
<evidence type="ECO:0000313" key="3">
    <source>
        <dbReference type="Proteomes" id="UP000075902"/>
    </source>
</evidence>
<name>A0A182U5D3_9DIPT</name>
<sequence length="102" mass="10223">MHVAWNGAGDDASDEAGEEDDSDIVVVSEAGEMAGGGCCWCKCFGEVSEMAATLAADEGAPGDGGMTVAGTSAGSHYAEQLCFAFTRPPPARLHAKAKKAGG</sequence>
<dbReference type="Proteomes" id="UP000075902">
    <property type="component" value="Unassembled WGS sequence"/>
</dbReference>
<proteinExistence type="predicted"/>
<reference evidence="2" key="2">
    <citation type="submission" date="2020-05" db="UniProtKB">
        <authorList>
            <consortium name="EnsemblMetazoa"/>
        </authorList>
    </citation>
    <scope>IDENTIFICATION</scope>
    <source>
        <strain evidence="2">CM1001059</strain>
    </source>
</reference>